<dbReference type="HOGENOM" id="CLU_083287_27_2_11"/>
<keyword evidence="3" id="KW-0804">Transcription</keyword>
<dbReference type="InterPro" id="IPR023187">
    <property type="entry name" value="Tscrpt_reg_MarR-type_CS"/>
</dbReference>
<evidence type="ECO:0000256" key="3">
    <source>
        <dbReference type="ARBA" id="ARBA00023163"/>
    </source>
</evidence>
<dbReference type="InterPro" id="IPR000835">
    <property type="entry name" value="HTH_MarR-typ"/>
</dbReference>
<dbReference type="EMBL" id="CP000386">
    <property type="protein sequence ID" value="ABG05206.1"/>
    <property type="molecule type" value="Genomic_DNA"/>
</dbReference>
<dbReference type="PROSITE" id="PS01117">
    <property type="entry name" value="HTH_MARR_1"/>
    <property type="match status" value="1"/>
</dbReference>
<keyword evidence="6" id="KW-1185">Reference proteome</keyword>
<dbReference type="KEGG" id="rxy:Rxyl_2276"/>
<gene>
    <name evidence="5" type="ordered locus">Rxyl_2276</name>
</gene>
<dbReference type="GO" id="GO:0003700">
    <property type="term" value="F:DNA-binding transcription factor activity"/>
    <property type="evidence" value="ECO:0007669"/>
    <property type="project" value="InterPro"/>
</dbReference>
<dbReference type="Proteomes" id="UP000006637">
    <property type="component" value="Chromosome"/>
</dbReference>
<dbReference type="STRING" id="266117.Rxyl_2276"/>
<dbReference type="PROSITE" id="PS50995">
    <property type="entry name" value="HTH_MARR_2"/>
    <property type="match status" value="1"/>
</dbReference>
<dbReference type="Pfam" id="PF01047">
    <property type="entry name" value="MarR"/>
    <property type="match status" value="1"/>
</dbReference>
<evidence type="ECO:0000313" key="5">
    <source>
        <dbReference type="EMBL" id="ABG05206.1"/>
    </source>
</evidence>
<organism evidence="5 6">
    <name type="scientific">Rubrobacter xylanophilus (strain DSM 9941 / JCM 11954 / NBRC 16129 / PRD-1)</name>
    <dbReference type="NCBI Taxonomy" id="266117"/>
    <lineage>
        <taxon>Bacteria</taxon>
        <taxon>Bacillati</taxon>
        <taxon>Actinomycetota</taxon>
        <taxon>Rubrobacteria</taxon>
        <taxon>Rubrobacterales</taxon>
        <taxon>Rubrobacteraceae</taxon>
        <taxon>Rubrobacter</taxon>
    </lineage>
</organism>
<keyword evidence="1" id="KW-0805">Transcription regulation</keyword>
<dbReference type="PANTHER" id="PTHR33164">
    <property type="entry name" value="TRANSCRIPTIONAL REGULATOR, MARR FAMILY"/>
    <property type="match status" value="1"/>
</dbReference>
<accession>Q1ATS2</accession>
<evidence type="ECO:0000259" key="4">
    <source>
        <dbReference type="PROSITE" id="PS50995"/>
    </source>
</evidence>
<feature type="domain" description="HTH marR-type" evidence="4">
    <location>
        <begin position="13"/>
        <end position="148"/>
    </location>
</feature>
<dbReference type="GO" id="GO:0006950">
    <property type="term" value="P:response to stress"/>
    <property type="evidence" value="ECO:0007669"/>
    <property type="project" value="TreeGrafter"/>
</dbReference>
<dbReference type="RefSeq" id="WP_011565220.1">
    <property type="nucleotide sequence ID" value="NC_008148.1"/>
</dbReference>
<dbReference type="Gene3D" id="1.10.10.10">
    <property type="entry name" value="Winged helix-like DNA-binding domain superfamily/Winged helix DNA-binding domain"/>
    <property type="match status" value="1"/>
</dbReference>
<dbReference type="PANTHER" id="PTHR33164:SF43">
    <property type="entry name" value="HTH-TYPE TRANSCRIPTIONAL REPRESSOR YETL"/>
    <property type="match status" value="1"/>
</dbReference>
<dbReference type="GO" id="GO:0003677">
    <property type="term" value="F:DNA binding"/>
    <property type="evidence" value="ECO:0007669"/>
    <property type="project" value="UniProtKB-KW"/>
</dbReference>
<reference evidence="5 6" key="1">
    <citation type="submission" date="2006-06" db="EMBL/GenBank/DDBJ databases">
        <title>Complete sequence of Rubrobacter xylanophilus DSM 9941.</title>
        <authorList>
            <consortium name="US DOE Joint Genome Institute"/>
            <person name="Copeland A."/>
            <person name="Lucas S."/>
            <person name="Lapidus A."/>
            <person name="Barry K."/>
            <person name="Detter J.C."/>
            <person name="Glavina del Rio T."/>
            <person name="Hammon N."/>
            <person name="Israni S."/>
            <person name="Dalin E."/>
            <person name="Tice H."/>
            <person name="Pitluck S."/>
            <person name="Munk A.C."/>
            <person name="Brettin T."/>
            <person name="Bruce D."/>
            <person name="Han C."/>
            <person name="Tapia R."/>
            <person name="Gilna P."/>
            <person name="Schmutz J."/>
            <person name="Larimer F."/>
            <person name="Land M."/>
            <person name="Hauser L."/>
            <person name="Kyrpides N."/>
            <person name="Lykidis A."/>
            <person name="da Costa M.S."/>
            <person name="Rainey F.A."/>
            <person name="Empadinhas N."/>
            <person name="Jolivet E."/>
            <person name="Battista J.R."/>
            <person name="Richardson P."/>
        </authorList>
    </citation>
    <scope>NUCLEOTIDE SEQUENCE [LARGE SCALE GENOMIC DNA]</scope>
    <source>
        <strain evidence="6">DSM 9941 / NBRC 16129 / PRD-1</strain>
    </source>
</reference>
<dbReference type="SMART" id="SM00347">
    <property type="entry name" value="HTH_MARR"/>
    <property type="match status" value="1"/>
</dbReference>
<name>Q1ATS2_RUBXD</name>
<dbReference type="PhylomeDB" id="Q1ATS2"/>
<dbReference type="AlphaFoldDB" id="Q1ATS2"/>
<dbReference type="InterPro" id="IPR036388">
    <property type="entry name" value="WH-like_DNA-bd_sf"/>
</dbReference>
<evidence type="ECO:0000256" key="2">
    <source>
        <dbReference type="ARBA" id="ARBA00023125"/>
    </source>
</evidence>
<evidence type="ECO:0000313" key="6">
    <source>
        <dbReference type="Proteomes" id="UP000006637"/>
    </source>
</evidence>
<dbReference type="SUPFAM" id="SSF46785">
    <property type="entry name" value="Winged helix' DNA-binding domain"/>
    <property type="match status" value="1"/>
</dbReference>
<protein>
    <submittedName>
        <fullName evidence="5">Transcriptional regulator, MarR family</fullName>
    </submittedName>
</protein>
<proteinExistence type="predicted"/>
<dbReference type="InterPro" id="IPR036390">
    <property type="entry name" value="WH_DNA-bd_sf"/>
</dbReference>
<sequence length="158" mass="17882">MQREITGVSTKDALRLWLRLLSLTNMVEGRLRRNLRAHYGVTLPRFDVMAALYDKEPAGASMGDIAQRLLVTNGNVTGIVERLEREGLVRRRQRPEDRRSYIVRLTEEGRRSFEAMAKDLEGWVATMFAGLDEEEIGHLAELLGKAKRSVRSTAGEEG</sequence>
<evidence type="ECO:0000256" key="1">
    <source>
        <dbReference type="ARBA" id="ARBA00023015"/>
    </source>
</evidence>
<dbReference type="InterPro" id="IPR039422">
    <property type="entry name" value="MarR/SlyA-like"/>
</dbReference>
<dbReference type="PRINTS" id="PR00598">
    <property type="entry name" value="HTHMARR"/>
</dbReference>
<keyword evidence="2" id="KW-0238">DNA-binding</keyword>
<dbReference type="eggNOG" id="COG1846">
    <property type="taxonomic scope" value="Bacteria"/>
</dbReference>